<feature type="compositionally biased region" description="Basic and acidic residues" evidence="1">
    <location>
        <begin position="30"/>
        <end position="39"/>
    </location>
</feature>
<keyword evidence="2" id="KW-0812">Transmembrane</keyword>
<feature type="transmembrane region" description="Helical" evidence="2">
    <location>
        <begin position="79"/>
        <end position="96"/>
    </location>
</feature>
<accession>A0ABP7ETZ3</accession>
<dbReference type="Proteomes" id="UP001500908">
    <property type="component" value="Unassembled WGS sequence"/>
</dbReference>
<protein>
    <recommendedName>
        <fullName evidence="3">NERD domain-containing protein</fullName>
    </recommendedName>
</protein>
<comment type="caution">
    <text evidence="4">The sequence shown here is derived from an EMBL/GenBank/DDBJ whole genome shotgun (WGS) entry which is preliminary data.</text>
</comment>
<keyword evidence="2" id="KW-1133">Transmembrane helix</keyword>
<dbReference type="InterPro" id="IPR011528">
    <property type="entry name" value="NERD"/>
</dbReference>
<evidence type="ECO:0000259" key="3">
    <source>
        <dbReference type="PROSITE" id="PS50965"/>
    </source>
</evidence>
<feature type="domain" description="NERD" evidence="3">
    <location>
        <begin position="130"/>
        <end position="244"/>
    </location>
</feature>
<dbReference type="PROSITE" id="PS50965">
    <property type="entry name" value="NERD"/>
    <property type="match status" value="1"/>
</dbReference>
<keyword evidence="2" id="KW-0472">Membrane</keyword>
<feature type="region of interest" description="Disordered" evidence="1">
    <location>
        <begin position="1"/>
        <end position="61"/>
    </location>
</feature>
<organism evidence="4 5">
    <name type="scientific">Salinactinospora qingdaonensis</name>
    <dbReference type="NCBI Taxonomy" id="702744"/>
    <lineage>
        <taxon>Bacteria</taxon>
        <taxon>Bacillati</taxon>
        <taxon>Actinomycetota</taxon>
        <taxon>Actinomycetes</taxon>
        <taxon>Streptosporangiales</taxon>
        <taxon>Nocardiopsidaceae</taxon>
        <taxon>Salinactinospora</taxon>
    </lineage>
</organism>
<feature type="transmembrane region" description="Helical" evidence="2">
    <location>
        <begin position="102"/>
        <end position="120"/>
    </location>
</feature>
<evidence type="ECO:0000313" key="5">
    <source>
        <dbReference type="Proteomes" id="UP001500908"/>
    </source>
</evidence>
<keyword evidence="5" id="KW-1185">Reference proteome</keyword>
<reference evidence="5" key="1">
    <citation type="journal article" date="2019" name="Int. J. Syst. Evol. Microbiol.">
        <title>The Global Catalogue of Microorganisms (GCM) 10K type strain sequencing project: providing services to taxonomists for standard genome sequencing and annotation.</title>
        <authorList>
            <consortium name="The Broad Institute Genomics Platform"/>
            <consortium name="The Broad Institute Genome Sequencing Center for Infectious Disease"/>
            <person name="Wu L."/>
            <person name="Ma J."/>
        </authorList>
    </citation>
    <scope>NUCLEOTIDE SEQUENCE [LARGE SCALE GENOMIC DNA]</scope>
    <source>
        <strain evidence="5">JCM 17137</strain>
    </source>
</reference>
<sequence>MDSATSSSTDTVNSHEEASSQHTDASAPARAEHESERPVAQDQAAAAQSEGGPRGRGGVGETARQTYQALLKRGLTRAWAIRGATGLGVGLAAGLLTGNWRIGATFGVAAVILLVVRSARRYSEVPHWRRPSAAQRRTEAQLRLMKRMGYRTLHARSVKGGNGQIDHFVVGRRGAFAIDSEAWDKRLPVRNKLENLFHGRYSKNERIDEALEEAKAAQEAVSEELGREITVHPALALYGPKLQWDHHILRGVHILTGTRVRKWLRQVNARLSEEEIEEIFQAAQRALPPRT</sequence>
<evidence type="ECO:0000256" key="2">
    <source>
        <dbReference type="SAM" id="Phobius"/>
    </source>
</evidence>
<gene>
    <name evidence="4" type="ORF">GCM10022402_01780</name>
</gene>
<feature type="compositionally biased region" description="Polar residues" evidence="1">
    <location>
        <begin position="1"/>
        <end position="12"/>
    </location>
</feature>
<evidence type="ECO:0000256" key="1">
    <source>
        <dbReference type="SAM" id="MobiDB-lite"/>
    </source>
</evidence>
<dbReference type="Pfam" id="PF08378">
    <property type="entry name" value="NERD"/>
    <property type="match status" value="1"/>
</dbReference>
<proteinExistence type="predicted"/>
<name>A0ABP7ETZ3_9ACTN</name>
<evidence type="ECO:0000313" key="4">
    <source>
        <dbReference type="EMBL" id="GAA3724822.1"/>
    </source>
</evidence>
<dbReference type="EMBL" id="BAABDD010000001">
    <property type="protein sequence ID" value="GAA3724822.1"/>
    <property type="molecule type" value="Genomic_DNA"/>
</dbReference>